<dbReference type="EMBL" id="ABCS01000190">
    <property type="protein sequence ID" value="EDM73680.1"/>
    <property type="molecule type" value="Genomic_DNA"/>
</dbReference>
<evidence type="ECO:0000313" key="2">
    <source>
        <dbReference type="Proteomes" id="UP000005801"/>
    </source>
</evidence>
<accession>A6GKC1</accession>
<comment type="caution">
    <text evidence="1">The sequence shown here is derived from an EMBL/GenBank/DDBJ whole genome shotgun (WGS) entry which is preliminary data.</text>
</comment>
<evidence type="ECO:0000313" key="1">
    <source>
        <dbReference type="EMBL" id="EDM73680.1"/>
    </source>
</evidence>
<name>A6GKC1_9BACT</name>
<organism evidence="1 2">
    <name type="scientific">Plesiocystis pacifica SIR-1</name>
    <dbReference type="NCBI Taxonomy" id="391625"/>
    <lineage>
        <taxon>Bacteria</taxon>
        <taxon>Pseudomonadati</taxon>
        <taxon>Myxococcota</taxon>
        <taxon>Polyangia</taxon>
        <taxon>Nannocystales</taxon>
        <taxon>Nannocystaceae</taxon>
        <taxon>Plesiocystis</taxon>
    </lineage>
</organism>
<dbReference type="STRING" id="391625.PPSIR1_27128"/>
<sequence length="36" mass="3789">MVLAFLFIVVVGVLAWLTGDRSPLAKGPESLDSASE</sequence>
<dbReference type="AlphaFoldDB" id="A6GKC1"/>
<protein>
    <submittedName>
        <fullName evidence="1">Uncharacterized protein</fullName>
    </submittedName>
</protein>
<gene>
    <name evidence="1" type="ORF">PPSIR1_27128</name>
</gene>
<reference evidence="1 2" key="1">
    <citation type="submission" date="2007-06" db="EMBL/GenBank/DDBJ databases">
        <authorList>
            <person name="Shimkets L."/>
            <person name="Ferriera S."/>
            <person name="Johnson J."/>
            <person name="Kravitz S."/>
            <person name="Beeson K."/>
            <person name="Sutton G."/>
            <person name="Rogers Y.-H."/>
            <person name="Friedman R."/>
            <person name="Frazier M."/>
            <person name="Venter J.C."/>
        </authorList>
    </citation>
    <scope>NUCLEOTIDE SEQUENCE [LARGE SCALE GENOMIC DNA]</scope>
    <source>
        <strain evidence="1 2">SIR-1</strain>
    </source>
</reference>
<keyword evidence="2" id="KW-1185">Reference proteome</keyword>
<proteinExistence type="predicted"/>
<dbReference type="Proteomes" id="UP000005801">
    <property type="component" value="Unassembled WGS sequence"/>
</dbReference>